<dbReference type="OrthoDB" id="6607602at2759"/>
<accession>A0A482XSB8</accession>
<evidence type="ECO:0000313" key="3">
    <source>
        <dbReference type="Proteomes" id="UP000291343"/>
    </source>
</evidence>
<sequence>MHDCKLFDTLFQSEFLERLHFYLKKDRYFLVWNILFFLSWTFLRTFYFLVVKALFKRFTKKPDLESDRFVDTSWNFCFYCISTPLGILSLEPGKNFEEHLKTGLVNRDSYSIEPKCSKLEWNNLFVDTSLFIALLTGFHLHSAFDALRKTKPYWPEIILKIFFGAFLLAIGTSNFTVTLITMVGTPRFLYELSKLLFNFGSFTNSVLVKYSSYFCLVVYSIVWVYMYVWILPSILNYKKQQLAEYIILSLLMCVTYGVELVTGPVSRVLFSLFLNKTFGLEYYLYGTNLFGKPLYVIKQEMIEQERKMRKIRLESLRSIEKEPMITLPKSRENSVALYQTVKCYIRMRKKLKAVRKQIEERRKKEGVIYETLKKEE</sequence>
<dbReference type="Proteomes" id="UP000291343">
    <property type="component" value="Unassembled WGS sequence"/>
</dbReference>
<feature type="transmembrane region" description="Helical" evidence="1">
    <location>
        <begin position="157"/>
        <end position="190"/>
    </location>
</feature>
<evidence type="ECO:0000256" key="1">
    <source>
        <dbReference type="SAM" id="Phobius"/>
    </source>
</evidence>
<keyword evidence="3" id="KW-1185">Reference proteome</keyword>
<evidence type="ECO:0000313" key="2">
    <source>
        <dbReference type="EMBL" id="RZF48882.1"/>
    </source>
</evidence>
<dbReference type="InParanoid" id="A0A482XSB8"/>
<organism evidence="2 3">
    <name type="scientific">Laodelphax striatellus</name>
    <name type="common">Small brown planthopper</name>
    <name type="synonym">Delphax striatella</name>
    <dbReference type="NCBI Taxonomy" id="195883"/>
    <lineage>
        <taxon>Eukaryota</taxon>
        <taxon>Metazoa</taxon>
        <taxon>Ecdysozoa</taxon>
        <taxon>Arthropoda</taxon>
        <taxon>Hexapoda</taxon>
        <taxon>Insecta</taxon>
        <taxon>Pterygota</taxon>
        <taxon>Neoptera</taxon>
        <taxon>Paraneoptera</taxon>
        <taxon>Hemiptera</taxon>
        <taxon>Auchenorrhyncha</taxon>
        <taxon>Fulgoroidea</taxon>
        <taxon>Delphacidae</taxon>
        <taxon>Criomorphinae</taxon>
        <taxon>Laodelphax</taxon>
    </lineage>
</organism>
<keyword evidence="1" id="KW-0472">Membrane</keyword>
<feature type="transmembrane region" description="Helical" evidence="1">
    <location>
        <begin position="29"/>
        <end position="51"/>
    </location>
</feature>
<name>A0A482XSB8_LAOST</name>
<keyword evidence="1" id="KW-1133">Transmembrane helix</keyword>
<feature type="transmembrane region" description="Helical" evidence="1">
    <location>
        <begin position="242"/>
        <end position="262"/>
    </location>
</feature>
<dbReference type="AlphaFoldDB" id="A0A482XSB8"/>
<proteinExistence type="predicted"/>
<keyword evidence="1" id="KW-0812">Transmembrane</keyword>
<dbReference type="SMR" id="A0A482XSB8"/>
<dbReference type="EMBL" id="QKKF02000897">
    <property type="protein sequence ID" value="RZF48882.1"/>
    <property type="molecule type" value="Genomic_DNA"/>
</dbReference>
<feature type="transmembrane region" description="Helical" evidence="1">
    <location>
        <begin position="210"/>
        <end position="230"/>
    </location>
</feature>
<protein>
    <submittedName>
        <fullName evidence="2">Uncharacterized protein</fullName>
    </submittedName>
</protein>
<gene>
    <name evidence="2" type="ORF">LSTR_LSTR003262</name>
</gene>
<reference evidence="2 3" key="1">
    <citation type="journal article" date="2017" name="Gigascience">
        <title>Genome sequence of the small brown planthopper, Laodelphax striatellus.</title>
        <authorList>
            <person name="Zhu J."/>
            <person name="Jiang F."/>
            <person name="Wang X."/>
            <person name="Yang P."/>
            <person name="Bao Y."/>
            <person name="Zhao W."/>
            <person name="Wang W."/>
            <person name="Lu H."/>
            <person name="Wang Q."/>
            <person name="Cui N."/>
            <person name="Li J."/>
            <person name="Chen X."/>
            <person name="Luo L."/>
            <person name="Yu J."/>
            <person name="Kang L."/>
            <person name="Cui F."/>
        </authorList>
    </citation>
    <scope>NUCLEOTIDE SEQUENCE [LARGE SCALE GENOMIC DNA]</scope>
    <source>
        <strain evidence="2">Lst14</strain>
    </source>
</reference>
<comment type="caution">
    <text evidence="2">The sequence shown here is derived from an EMBL/GenBank/DDBJ whole genome shotgun (WGS) entry which is preliminary data.</text>
</comment>